<organism evidence="9 10">
    <name type="scientific">Denitratisoma oestradiolicum</name>
    <dbReference type="NCBI Taxonomy" id="311182"/>
    <lineage>
        <taxon>Bacteria</taxon>
        <taxon>Pseudomonadati</taxon>
        <taxon>Pseudomonadota</taxon>
        <taxon>Betaproteobacteria</taxon>
        <taxon>Nitrosomonadales</taxon>
        <taxon>Sterolibacteriaceae</taxon>
        <taxon>Denitratisoma</taxon>
    </lineage>
</organism>
<dbReference type="EMBL" id="LR778301">
    <property type="protein sequence ID" value="CAB1370416.1"/>
    <property type="molecule type" value="Genomic_DNA"/>
</dbReference>
<name>A0A6S6YCM2_9PROT</name>
<feature type="transmembrane region" description="Helical" evidence="7">
    <location>
        <begin position="39"/>
        <end position="62"/>
    </location>
</feature>
<keyword evidence="3 6" id="KW-0812">Transmembrane</keyword>
<evidence type="ECO:0000256" key="6">
    <source>
        <dbReference type="RuleBase" id="RU003376"/>
    </source>
</evidence>
<accession>A0A6S6YCM2</accession>
<evidence type="ECO:0000256" key="3">
    <source>
        <dbReference type="ARBA" id="ARBA00022692"/>
    </source>
</evidence>
<dbReference type="Pfam" id="PF00510">
    <property type="entry name" value="COX3"/>
    <property type="match status" value="1"/>
</dbReference>
<feature type="transmembrane region" description="Helical" evidence="7">
    <location>
        <begin position="152"/>
        <end position="177"/>
    </location>
</feature>
<evidence type="ECO:0000313" key="9">
    <source>
        <dbReference type="EMBL" id="CAB1370416.1"/>
    </source>
</evidence>
<dbReference type="InterPro" id="IPR024791">
    <property type="entry name" value="Cyt_c/ubiquinol_Oxase_su3"/>
</dbReference>
<evidence type="ECO:0000256" key="4">
    <source>
        <dbReference type="ARBA" id="ARBA00022989"/>
    </source>
</evidence>
<proteinExistence type="inferred from homology"/>
<dbReference type="Proteomes" id="UP000515733">
    <property type="component" value="Chromosome"/>
</dbReference>
<evidence type="ECO:0000313" key="10">
    <source>
        <dbReference type="Proteomes" id="UP000515733"/>
    </source>
</evidence>
<dbReference type="Gene3D" id="1.20.120.80">
    <property type="entry name" value="Cytochrome c oxidase, subunit III, four-helix bundle"/>
    <property type="match status" value="1"/>
</dbReference>
<evidence type="ECO:0000256" key="5">
    <source>
        <dbReference type="ARBA" id="ARBA00023136"/>
    </source>
</evidence>
<keyword evidence="4 7" id="KW-1133">Transmembrane helix</keyword>
<evidence type="ECO:0000256" key="7">
    <source>
        <dbReference type="SAM" id="Phobius"/>
    </source>
</evidence>
<dbReference type="KEGG" id="doe:DENOEST_3262"/>
<dbReference type="InterPro" id="IPR035973">
    <property type="entry name" value="Cyt_c_oxidase_su3-like_sf"/>
</dbReference>
<dbReference type="GO" id="GO:0019646">
    <property type="term" value="P:aerobic electron transport chain"/>
    <property type="evidence" value="ECO:0007669"/>
    <property type="project" value="InterPro"/>
</dbReference>
<dbReference type="SUPFAM" id="SSF81452">
    <property type="entry name" value="Cytochrome c oxidase subunit III-like"/>
    <property type="match status" value="1"/>
</dbReference>
<feature type="domain" description="Heme-copper oxidase subunit III family profile" evidence="8">
    <location>
        <begin position="39"/>
        <end position="218"/>
    </location>
</feature>
<dbReference type="PANTHER" id="PTHR11403">
    <property type="entry name" value="CYTOCHROME C OXIDASE SUBUNIT III"/>
    <property type="match status" value="1"/>
</dbReference>
<feature type="transmembrane region" description="Helical" evidence="7">
    <location>
        <begin position="114"/>
        <end position="131"/>
    </location>
</feature>
<comment type="similarity">
    <text evidence="2 6">Belongs to the cytochrome c oxidase subunit 3 family.</text>
</comment>
<dbReference type="InterPro" id="IPR000298">
    <property type="entry name" value="Cyt_c_oxidase-like_su3"/>
</dbReference>
<sequence length="218" mass="23617">MPAFFLPPDCNLNSIYVMPRTIALPPATVLPAPNLRGDLAVWIFILAELLAFGVFFLAYAFARARNPALFDAAQASLDRHAGALNTLLLITSSACVAQAVAIVRAARTDYSRRAARLLLGAIACGLGFVVIKGSEYAVHFAAGMELSSSTFSMFYLGLTGFHFFHVLLGLAVLTVLWQQTRAGAYGRGNANGLESGAAYWHMVDLVWLVLFPLVYVMR</sequence>
<keyword evidence="10" id="KW-1185">Reference proteome</keyword>
<protein>
    <submittedName>
        <fullName evidence="9">Additional subunit of nitric oxide reductase</fullName>
    </submittedName>
</protein>
<dbReference type="InterPro" id="IPR013833">
    <property type="entry name" value="Cyt_c_oxidase_su3_a-hlx"/>
</dbReference>
<dbReference type="PROSITE" id="PS50253">
    <property type="entry name" value="COX3"/>
    <property type="match status" value="1"/>
</dbReference>
<comment type="subcellular location">
    <subcellularLocation>
        <location evidence="6">Cell membrane</location>
        <topology evidence="6">Multi-pass membrane protein</topology>
    </subcellularLocation>
    <subcellularLocation>
        <location evidence="1">Membrane</location>
        <topology evidence="1">Multi-pass membrane protein</topology>
    </subcellularLocation>
</comment>
<reference evidence="9 10" key="1">
    <citation type="submission" date="2020-03" db="EMBL/GenBank/DDBJ databases">
        <authorList>
            <consortium name="Genoscope - CEA"/>
            <person name="William W."/>
        </authorList>
    </citation>
    <scope>NUCLEOTIDE SEQUENCE [LARGE SCALE GENOMIC DNA]</scope>
    <source>
        <strain evidence="10">DSM 16959</strain>
    </source>
</reference>
<feature type="transmembrane region" description="Helical" evidence="7">
    <location>
        <begin position="197"/>
        <end position="217"/>
    </location>
</feature>
<dbReference type="AlphaFoldDB" id="A0A6S6YCM2"/>
<dbReference type="GO" id="GO:0004129">
    <property type="term" value="F:cytochrome-c oxidase activity"/>
    <property type="evidence" value="ECO:0007669"/>
    <property type="project" value="InterPro"/>
</dbReference>
<evidence type="ECO:0000259" key="8">
    <source>
        <dbReference type="PROSITE" id="PS50253"/>
    </source>
</evidence>
<dbReference type="PANTHER" id="PTHR11403:SF6">
    <property type="entry name" value="NITRIC OXIDE REDUCTASE SUBUNIT E"/>
    <property type="match status" value="1"/>
</dbReference>
<dbReference type="GO" id="GO:0005886">
    <property type="term" value="C:plasma membrane"/>
    <property type="evidence" value="ECO:0007669"/>
    <property type="project" value="UniProtKB-SubCell"/>
</dbReference>
<keyword evidence="5 7" id="KW-0472">Membrane</keyword>
<dbReference type="RefSeq" id="WP_232096520.1">
    <property type="nucleotide sequence ID" value="NZ_LR778301.1"/>
</dbReference>
<dbReference type="CDD" id="cd02862">
    <property type="entry name" value="NorE_like"/>
    <property type="match status" value="1"/>
</dbReference>
<evidence type="ECO:0000256" key="2">
    <source>
        <dbReference type="ARBA" id="ARBA00010581"/>
    </source>
</evidence>
<gene>
    <name evidence="9" type="primary">norE</name>
    <name evidence="9" type="ORF">DENOEST_3262</name>
</gene>
<evidence type="ECO:0000256" key="1">
    <source>
        <dbReference type="ARBA" id="ARBA00004141"/>
    </source>
</evidence>